<dbReference type="Gene3D" id="3.40.720.10">
    <property type="entry name" value="Alkaline Phosphatase, subunit A"/>
    <property type="match status" value="1"/>
</dbReference>
<dbReference type="Pfam" id="PF00884">
    <property type="entry name" value="Sulfatase"/>
    <property type="match status" value="1"/>
</dbReference>
<feature type="transmembrane region" description="Helical" evidence="2">
    <location>
        <begin position="45"/>
        <end position="63"/>
    </location>
</feature>
<gene>
    <name evidence="5" type="ORF">HINF_LOCUS31606</name>
    <name evidence="4" type="ORF">HINF_LOCUS47104</name>
</gene>
<comment type="similarity">
    <text evidence="1">Belongs to the sulfatase family.</text>
</comment>
<keyword evidence="6" id="KW-1185">Reference proteome</keyword>
<keyword evidence="2" id="KW-0472">Membrane</keyword>
<evidence type="ECO:0000313" key="5">
    <source>
        <dbReference type="EMBL" id="CAL6028023.1"/>
    </source>
</evidence>
<dbReference type="InterPro" id="IPR000917">
    <property type="entry name" value="Sulfatase_N"/>
</dbReference>
<dbReference type="EMBL" id="CAXDID020000106">
    <property type="protein sequence ID" value="CAL6028023.1"/>
    <property type="molecule type" value="Genomic_DNA"/>
</dbReference>
<feature type="domain" description="Sulfatase N-terminal" evidence="3">
    <location>
        <begin position="318"/>
        <end position="664"/>
    </location>
</feature>
<feature type="transmembrane region" description="Helical" evidence="2">
    <location>
        <begin position="205"/>
        <end position="226"/>
    </location>
</feature>
<evidence type="ECO:0000256" key="1">
    <source>
        <dbReference type="ARBA" id="ARBA00008779"/>
    </source>
</evidence>
<evidence type="ECO:0000313" key="6">
    <source>
        <dbReference type="Proteomes" id="UP001642409"/>
    </source>
</evidence>
<evidence type="ECO:0000313" key="4">
    <source>
        <dbReference type="EMBL" id="CAI9959459.1"/>
    </source>
</evidence>
<dbReference type="InterPro" id="IPR017850">
    <property type="entry name" value="Alkaline_phosphatase_core_sf"/>
</dbReference>
<dbReference type="PANTHER" id="PTHR42693">
    <property type="entry name" value="ARYLSULFATASE FAMILY MEMBER"/>
    <property type="match status" value="1"/>
</dbReference>
<dbReference type="Proteomes" id="UP001642409">
    <property type="component" value="Unassembled WGS sequence"/>
</dbReference>
<accession>A0AA86QHG0</accession>
<reference evidence="4" key="1">
    <citation type="submission" date="2023-06" db="EMBL/GenBank/DDBJ databases">
        <authorList>
            <person name="Kurt Z."/>
        </authorList>
    </citation>
    <scope>NUCLEOTIDE SEQUENCE</scope>
</reference>
<feature type="transmembrane region" description="Helical" evidence="2">
    <location>
        <begin position="75"/>
        <end position="92"/>
    </location>
</feature>
<dbReference type="AlphaFoldDB" id="A0AA86QHG0"/>
<sequence length="852" mass="98744">MNFKRIYIPIAIIGCTYIFIFLKYFDKSTSNSQIVSNSTLVIPALLLYALNIAAISIFMELVAKYVSKKYITWPLRYAVFLYYIFIIIICAFDEENSNEMQQIASQYYYKVYYFRSPSYYNDELSITGIKSKKNIALKVLKDIVERSISHWIVIFVGCFVVGVFFIFFTIKYYIINTKSKNTNKNYVELKFEANQKSTNKQSGKYQLFLGLAVIVIDVITMIIFFAKDSDIIRMVAPAHWNFYKSHFKPRFSQQAYIDAVQQYRSQNQLKEGYDWIDQRETPVFPIVYAPKNVVCSYNPQLAYCPSFISDTSVPYESPNVVVIIIESFTPGPMMLDDKVVESQDPIVTGPLYKEIYLPTLKQLSETGTSFSSLSSNGLPTVFGWYSLTTGEIPYSNSINMMQSIFNDVDDYPSFFKQQGYNSLYISPSNLKFDGKHNWVFRGKEVVRNEQDLKEFPLWFDDVVHYFPNEEQAAELGVEQTLYQSWVPDRITSTQFIKYFEEAKTKSGKPVLGVWATVDTHMPFMGYDDHKFYEPFKFGSGVESMKEQHKVDRYTTLAKYADHYIGEVVDYIKQNHNNTVLVVLGDHGAREVPLLKNEQVDPRDPNSAFYDDSCNGQPFSNDQLFTTTSVINYFGDNQQLKDKFDALKKKVIKVPTDHQDMIRTLYDIVEDTTGKHLASSRNGRNLLELANNLTSNQPLRTHWSLRSTTLYSELATESTLYRYHSLGAYGEQFAGIYPTCVTGEIRSKITSTQHKQFRTYQKLFDYLQRNNKQFSYKFRDENCIIPKTCTFPVNGEAYNKNIPLQYSMTVIFVGAGVGLLIYFVDVLFHWLKQKKRVAPVDRNRILRQNLIME</sequence>
<dbReference type="SUPFAM" id="SSF53649">
    <property type="entry name" value="Alkaline phosphatase-like"/>
    <property type="match status" value="1"/>
</dbReference>
<feature type="transmembrane region" description="Helical" evidence="2">
    <location>
        <begin position="7"/>
        <end position="25"/>
    </location>
</feature>
<comment type="caution">
    <text evidence="4">The sequence shown here is derived from an EMBL/GenBank/DDBJ whole genome shotgun (WGS) entry which is preliminary data.</text>
</comment>
<dbReference type="EMBL" id="CATOUU010000918">
    <property type="protein sequence ID" value="CAI9959459.1"/>
    <property type="molecule type" value="Genomic_DNA"/>
</dbReference>
<feature type="transmembrane region" description="Helical" evidence="2">
    <location>
        <begin position="805"/>
        <end position="827"/>
    </location>
</feature>
<evidence type="ECO:0000256" key="2">
    <source>
        <dbReference type="SAM" id="Phobius"/>
    </source>
</evidence>
<dbReference type="InterPro" id="IPR050738">
    <property type="entry name" value="Sulfatase"/>
</dbReference>
<protein>
    <submittedName>
        <fullName evidence="4">Sulfatase</fullName>
    </submittedName>
</protein>
<keyword evidence="2" id="KW-1133">Transmembrane helix</keyword>
<dbReference type="GO" id="GO:0004065">
    <property type="term" value="F:arylsulfatase activity"/>
    <property type="evidence" value="ECO:0007669"/>
    <property type="project" value="TreeGrafter"/>
</dbReference>
<keyword evidence="2" id="KW-0812">Transmembrane</keyword>
<name>A0AA86QHG0_9EUKA</name>
<reference evidence="5 6" key="2">
    <citation type="submission" date="2024-07" db="EMBL/GenBank/DDBJ databases">
        <authorList>
            <person name="Akdeniz Z."/>
        </authorList>
    </citation>
    <scope>NUCLEOTIDE SEQUENCE [LARGE SCALE GENOMIC DNA]</scope>
</reference>
<dbReference type="PANTHER" id="PTHR42693:SF33">
    <property type="entry name" value="ARYLSULFATASE"/>
    <property type="match status" value="1"/>
</dbReference>
<proteinExistence type="inferred from homology"/>
<evidence type="ECO:0000259" key="3">
    <source>
        <dbReference type="Pfam" id="PF00884"/>
    </source>
</evidence>
<organism evidence="4">
    <name type="scientific">Hexamita inflata</name>
    <dbReference type="NCBI Taxonomy" id="28002"/>
    <lineage>
        <taxon>Eukaryota</taxon>
        <taxon>Metamonada</taxon>
        <taxon>Diplomonadida</taxon>
        <taxon>Hexamitidae</taxon>
        <taxon>Hexamitinae</taxon>
        <taxon>Hexamita</taxon>
    </lineage>
</organism>
<feature type="transmembrane region" description="Helical" evidence="2">
    <location>
        <begin position="148"/>
        <end position="174"/>
    </location>
</feature>